<dbReference type="Gene3D" id="1.20.1280.290">
    <property type="match status" value="2"/>
</dbReference>
<comment type="catalytic activity">
    <reaction evidence="6">
        <text>L-histidine(out) + L-arginine(in) = L-histidine(in) + L-arginine(out)</text>
        <dbReference type="Rhea" id="RHEA:71063"/>
        <dbReference type="ChEBI" id="CHEBI:32682"/>
        <dbReference type="ChEBI" id="CHEBI:57595"/>
    </reaction>
</comment>
<gene>
    <name evidence="9" type="ORF">M413DRAFT_59524</name>
</gene>
<reference evidence="10" key="2">
    <citation type="submission" date="2015-01" db="EMBL/GenBank/DDBJ databases">
        <title>Evolutionary Origins and Diversification of the Mycorrhizal Mutualists.</title>
        <authorList>
            <consortium name="DOE Joint Genome Institute"/>
            <consortium name="Mycorrhizal Genomics Consortium"/>
            <person name="Kohler A."/>
            <person name="Kuo A."/>
            <person name="Nagy L.G."/>
            <person name="Floudas D."/>
            <person name="Copeland A."/>
            <person name="Barry K.W."/>
            <person name="Cichocki N."/>
            <person name="Veneault-Fourrey C."/>
            <person name="LaButti K."/>
            <person name="Lindquist E.A."/>
            <person name="Lipzen A."/>
            <person name="Lundell T."/>
            <person name="Morin E."/>
            <person name="Murat C."/>
            <person name="Riley R."/>
            <person name="Ohm R."/>
            <person name="Sun H."/>
            <person name="Tunlid A."/>
            <person name="Henrissat B."/>
            <person name="Grigoriev I.V."/>
            <person name="Hibbett D.S."/>
            <person name="Martin F."/>
        </authorList>
    </citation>
    <scope>NUCLEOTIDE SEQUENCE [LARGE SCALE GENOMIC DNA]</scope>
    <source>
        <strain evidence="10">h7</strain>
    </source>
</reference>
<dbReference type="SMART" id="SM00679">
    <property type="entry name" value="CTNS"/>
    <property type="match status" value="2"/>
</dbReference>
<name>A0A0C3CYT9_HEBCY</name>
<dbReference type="STRING" id="686832.A0A0C3CYT9"/>
<keyword evidence="10" id="KW-1185">Reference proteome</keyword>
<evidence type="ECO:0000256" key="2">
    <source>
        <dbReference type="ARBA" id="ARBA00022692"/>
    </source>
</evidence>
<protein>
    <recommendedName>
        <fullName evidence="11">PQ-loop-domain-containing protein</fullName>
    </recommendedName>
</protein>
<feature type="transmembrane region" description="Helical" evidence="8">
    <location>
        <begin position="417"/>
        <end position="436"/>
    </location>
</feature>
<evidence type="ECO:0000256" key="3">
    <source>
        <dbReference type="ARBA" id="ARBA00022989"/>
    </source>
</evidence>
<dbReference type="PANTHER" id="PTHR16201">
    <property type="entry name" value="SEVEN TRANSMEMBRANE PROTEIN 1-RELATED"/>
    <property type="match status" value="1"/>
</dbReference>
<evidence type="ECO:0008006" key="11">
    <source>
        <dbReference type="Google" id="ProtNLM"/>
    </source>
</evidence>
<dbReference type="GO" id="GO:0000329">
    <property type="term" value="C:fungal-type vacuole membrane"/>
    <property type="evidence" value="ECO:0007669"/>
    <property type="project" value="TreeGrafter"/>
</dbReference>
<accession>A0A0C3CYT9</accession>
<keyword evidence="2 8" id="KW-0812">Transmembrane</keyword>
<keyword evidence="4 8" id="KW-0472">Membrane</keyword>
<keyword evidence="3 8" id="KW-1133">Transmembrane helix</keyword>
<dbReference type="GO" id="GO:0015174">
    <property type="term" value="F:basic amino acid transmembrane transporter activity"/>
    <property type="evidence" value="ECO:0007669"/>
    <property type="project" value="TreeGrafter"/>
</dbReference>
<dbReference type="Pfam" id="PF04193">
    <property type="entry name" value="PQ-loop"/>
    <property type="match status" value="2"/>
</dbReference>
<sequence>MLGALSLSDALGYASIGCWLGAQFPQVVENIKLQSCEGLALPFLANWLLGDISNLVGCILTHQLPFQKYLATYFVCVDCMLVAQYFYYYKPPKGQPSIMGHIRSPTSPAAIRRMSIDRGASRYRTLSAVASNVAAAAALVAHQDEEGDHRRSNIHFPSRRGRRGVYEASNSLASRRTGEEEEECEENIPTAMIDSFRSEGGRDLPSKRVSWSIERHRGRAASVGRTMRPATPSQQVLSNDVLVSARSPDGLLQNAPLRDTIPLFDSDESLTPVISARGSRASRKGSTMIFLGVWTLFGLGTLARNQRSTQSSSTTSVGQVLTASNQFESRIPIALSAHSSRDVTSDDFVAEDLDIVGLDLDIFLQGDSSGDPHDDPSSEQVVGRIFAWLCTTLYLTSRLPQIWKNYTRKSVEGLSMYLFVFAFLGNCFYVASILASPRRFLPPPESMKFIKESIPYLLGSGGTLMIDITIVGQSFCYKPKHRRYGTIIHRASDEEAAGLLSGDAMSAHPPGDSAIMNRGRTSRARCTA</sequence>
<organism evidence="9 10">
    <name type="scientific">Hebeloma cylindrosporum</name>
    <dbReference type="NCBI Taxonomy" id="76867"/>
    <lineage>
        <taxon>Eukaryota</taxon>
        <taxon>Fungi</taxon>
        <taxon>Dikarya</taxon>
        <taxon>Basidiomycota</taxon>
        <taxon>Agaricomycotina</taxon>
        <taxon>Agaricomycetes</taxon>
        <taxon>Agaricomycetidae</taxon>
        <taxon>Agaricales</taxon>
        <taxon>Agaricineae</taxon>
        <taxon>Hymenogastraceae</taxon>
        <taxon>Hebeloma</taxon>
    </lineage>
</organism>
<feature type="region of interest" description="Disordered" evidence="7">
    <location>
        <begin position="165"/>
        <end position="186"/>
    </location>
</feature>
<dbReference type="FunFam" id="1.20.1280.290:FF:000009">
    <property type="entry name" value="PQ loop repeat family protein"/>
    <property type="match status" value="1"/>
</dbReference>
<evidence type="ECO:0000256" key="6">
    <source>
        <dbReference type="ARBA" id="ARBA00050768"/>
    </source>
</evidence>
<reference evidence="9 10" key="1">
    <citation type="submission" date="2014-04" db="EMBL/GenBank/DDBJ databases">
        <authorList>
            <consortium name="DOE Joint Genome Institute"/>
            <person name="Kuo A."/>
            <person name="Gay G."/>
            <person name="Dore J."/>
            <person name="Kohler A."/>
            <person name="Nagy L.G."/>
            <person name="Floudas D."/>
            <person name="Copeland A."/>
            <person name="Barry K.W."/>
            <person name="Cichocki N."/>
            <person name="Veneault-Fourrey C."/>
            <person name="LaButti K."/>
            <person name="Lindquist E.A."/>
            <person name="Lipzen A."/>
            <person name="Lundell T."/>
            <person name="Morin E."/>
            <person name="Murat C."/>
            <person name="Sun H."/>
            <person name="Tunlid A."/>
            <person name="Henrissat B."/>
            <person name="Grigoriev I.V."/>
            <person name="Hibbett D.S."/>
            <person name="Martin F."/>
            <person name="Nordberg H.P."/>
            <person name="Cantor M.N."/>
            <person name="Hua S.X."/>
        </authorList>
    </citation>
    <scope>NUCLEOTIDE SEQUENCE [LARGE SCALE GENOMIC DNA]</scope>
    <source>
        <strain evidence="10">h7</strain>
    </source>
</reference>
<dbReference type="InterPro" id="IPR051415">
    <property type="entry name" value="LAAT-1"/>
</dbReference>
<proteinExistence type="inferred from homology"/>
<comment type="subcellular location">
    <subcellularLocation>
        <location evidence="1">Membrane</location>
        <topology evidence="1">Multi-pass membrane protein</topology>
    </subcellularLocation>
</comment>
<comment type="similarity">
    <text evidence="5">Belongs to the laat-1 family.</text>
</comment>
<feature type="transmembrane region" description="Helical" evidence="8">
    <location>
        <begin position="456"/>
        <end position="477"/>
    </location>
</feature>
<dbReference type="EMBL" id="KN831768">
    <property type="protein sequence ID" value="KIM49334.1"/>
    <property type="molecule type" value="Genomic_DNA"/>
</dbReference>
<feature type="transmembrane region" description="Helical" evidence="8">
    <location>
        <begin position="285"/>
        <end position="303"/>
    </location>
</feature>
<dbReference type="AlphaFoldDB" id="A0A0C3CYT9"/>
<evidence type="ECO:0000256" key="4">
    <source>
        <dbReference type="ARBA" id="ARBA00023136"/>
    </source>
</evidence>
<dbReference type="OrthoDB" id="8048523at2759"/>
<evidence type="ECO:0000256" key="8">
    <source>
        <dbReference type="SAM" id="Phobius"/>
    </source>
</evidence>
<evidence type="ECO:0000256" key="7">
    <source>
        <dbReference type="SAM" id="MobiDB-lite"/>
    </source>
</evidence>
<dbReference type="PANTHER" id="PTHR16201:SF34">
    <property type="entry name" value="LYSOSOMAL AMINO ACID TRANSPORTER 1"/>
    <property type="match status" value="1"/>
</dbReference>
<dbReference type="HOGENOM" id="CLU_019699_6_0_1"/>
<evidence type="ECO:0000313" key="10">
    <source>
        <dbReference type="Proteomes" id="UP000053424"/>
    </source>
</evidence>
<dbReference type="GO" id="GO:0034488">
    <property type="term" value="P:basic amino acid transmembrane export from vacuole"/>
    <property type="evidence" value="ECO:0007669"/>
    <property type="project" value="TreeGrafter"/>
</dbReference>
<evidence type="ECO:0000313" key="9">
    <source>
        <dbReference type="EMBL" id="KIM49334.1"/>
    </source>
</evidence>
<feature type="region of interest" description="Disordered" evidence="7">
    <location>
        <begin position="508"/>
        <end position="528"/>
    </location>
</feature>
<dbReference type="InterPro" id="IPR006603">
    <property type="entry name" value="PQ-loop_rpt"/>
</dbReference>
<evidence type="ECO:0000256" key="1">
    <source>
        <dbReference type="ARBA" id="ARBA00004141"/>
    </source>
</evidence>
<evidence type="ECO:0000256" key="5">
    <source>
        <dbReference type="ARBA" id="ARBA00038039"/>
    </source>
</evidence>
<dbReference type="Proteomes" id="UP000053424">
    <property type="component" value="Unassembled WGS sequence"/>
</dbReference>